<reference evidence="3" key="1">
    <citation type="submission" date="2020-01" db="EMBL/GenBank/DDBJ databases">
        <authorList>
            <consortium name="DOE Joint Genome Institute"/>
            <person name="Haridas S."/>
            <person name="Albert R."/>
            <person name="Binder M."/>
            <person name="Bloem J."/>
            <person name="Labutti K."/>
            <person name="Salamov A."/>
            <person name="Andreopoulos B."/>
            <person name="Baker S.E."/>
            <person name="Barry K."/>
            <person name="Bills G."/>
            <person name="Bluhm B.H."/>
            <person name="Cannon C."/>
            <person name="Castanera R."/>
            <person name="Culley D.E."/>
            <person name="Daum C."/>
            <person name="Ezra D."/>
            <person name="Gonzalez J.B."/>
            <person name="Henrissat B."/>
            <person name="Kuo A."/>
            <person name="Liang C."/>
            <person name="Lipzen A."/>
            <person name="Lutzoni F."/>
            <person name="Magnuson J."/>
            <person name="Mondo S."/>
            <person name="Nolan M."/>
            <person name="Ohm R."/>
            <person name="Pangilinan J."/>
            <person name="Park H.-J."/>
            <person name="Ramirez L."/>
            <person name="Alfaro M."/>
            <person name="Sun H."/>
            <person name="Tritt A."/>
            <person name="Yoshinaga Y."/>
            <person name="Zwiers L.-H."/>
            <person name="Turgeon B.G."/>
            <person name="Goodwin S.B."/>
            <person name="Spatafora J.W."/>
            <person name="Crous P.W."/>
            <person name="Grigoriev I.V."/>
        </authorList>
    </citation>
    <scope>NUCLEOTIDE SEQUENCE</scope>
    <source>
        <strain evidence="3">CBS 342.82</strain>
    </source>
</reference>
<name>A0A6J3LY22_9PEZI</name>
<dbReference type="GeneID" id="54366470"/>
<protein>
    <submittedName>
        <fullName evidence="3">Uncharacterized protein</fullName>
    </submittedName>
</protein>
<reference evidence="3" key="3">
    <citation type="submission" date="2025-08" db="UniProtKB">
        <authorList>
            <consortium name="RefSeq"/>
        </authorList>
    </citation>
    <scope>IDENTIFICATION</scope>
    <source>
        <strain evidence="3">CBS 342.82</strain>
    </source>
</reference>
<evidence type="ECO:0000313" key="2">
    <source>
        <dbReference type="Proteomes" id="UP000504637"/>
    </source>
</evidence>
<sequence length="185" mass="21047">MRHQKASRWLASHTCSLHNEELPLVLRTSGLYALEQVSASQPRHADHHRMTTTDKSRLAEANKIVESTRSHRGLQSRKFSLVTTLIQSMPNSCRAFRTASSLERTAHNNTTNVIPKCRASTRRNCTRQIARKPFRMLVSDSHSFHVTDSHSRQKRMVFPQCGEHSPHPLHEAGRMGQSINDETCS</sequence>
<evidence type="ECO:0000313" key="3">
    <source>
        <dbReference type="RefSeq" id="XP_033457225.1"/>
    </source>
</evidence>
<reference evidence="3" key="2">
    <citation type="submission" date="2020-04" db="EMBL/GenBank/DDBJ databases">
        <authorList>
            <consortium name="NCBI Genome Project"/>
        </authorList>
    </citation>
    <scope>NUCLEOTIDE SEQUENCE</scope>
    <source>
        <strain evidence="3">CBS 342.82</strain>
    </source>
</reference>
<evidence type="ECO:0000256" key="1">
    <source>
        <dbReference type="SAM" id="MobiDB-lite"/>
    </source>
</evidence>
<accession>A0A6J3LY22</accession>
<dbReference type="Proteomes" id="UP000504637">
    <property type="component" value="Unplaced"/>
</dbReference>
<feature type="region of interest" description="Disordered" evidence="1">
    <location>
        <begin position="165"/>
        <end position="185"/>
    </location>
</feature>
<gene>
    <name evidence="3" type="ORF">K489DRAFT_48935</name>
</gene>
<proteinExistence type="predicted"/>
<dbReference type="AlphaFoldDB" id="A0A6J3LY22"/>
<keyword evidence="2" id="KW-1185">Reference proteome</keyword>
<organism evidence="3">
    <name type="scientific">Dissoconium aciculare CBS 342.82</name>
    <dbReference type="NCBI Taxonomy" id="1314786"/>
    <lineage>
        <taxon>Eukaryota</taxon>
        <taxon>Fungi</taxon>
        <taxon>Dikarya</taxon>
        <taxon>Ascomycota</taxon>
        <taxon>Pezizomycotina</taxon>
        <taxon>Dothideomycetes</taxon>
        <taxon>Dothideomycetidae</taxon>
        <taxon>Mycosphaerellales</taxon>
        <taxon>Dissoconiaceae</taxon>
        <taxon>Dissoconium</taxon>
    </lineage>
</organism>
<dbReference type="RefSeq" id="XP_033457225.1">
    <property type="nucleotide sequence ID" value="XM_033608670.1"/>
</dbReference>